<dbReference type="Proteomes" id="UP000093476">
    <property type="component" value="Unassembled WGS sequence"/>
</dbReference>
<reference evidence="1 2" key="1">
    <citation type="submission" date="2015-12" db="EMBL/GenBank/DDBJ databases">
        <title>Genome comparisons provide insights into the role of secondary metabolites in the pathogenic phase of the Photorhabdus life cycle.</title>
        <authorList>
            <person name="Tobias N.J."/>
            <person name="Mishra B."/>
            <person name="Gupta D.K."/>
            <person name="Thines M."/>
            <person name="Stinear T.P."/>
            <person name="Bode H.B."/>
        </authorList>
    </citation>
    <scope>NUCLEOTIDE SEQUENCE [LARGE SCALE GENOMIC DNA]</scope>
    <source>
        <strain evidence="1 2">PB68.1</strain>
    </source>
</reference>
<comment type="caution">
    <text evidence="1">The sequence shown here is derived from an EMBL/GenBank/DDBJ whole genome shotgun (WGS) entry which is preliminary data.</text>
</comment>
<accession>A0A1C0U9I7</accession>
<name>A0A1C0U9I7_9GAMM</name>
<proteinExistence type="predicted"/>
<organism evidence="1 2">
    <name type="scientific">Photorhabdus australis subsp. thailandensis</name>
    <dbReference type="NCBI Taxonomy" id="2805096"/>
    <lineage>
        <taxon>Bacteria</taxon>
        <taxon>Pseudomonadati</taxon>
        <taxon>Pseudomonadota</taxon>
        <taxon>Gammaproteobacteria</taxon>
        <taxon>Enterobacterales</taxon>
        <taxon>Morganellaceae</taxon>
        <taxon>Photorhabdus</taxon>
    </lineage>
</organism>
<protein>
    <submittedName>
        <fullName evidence="1">Uncharacterized protein</fullName>
    </submittedName>
</protein>
<dbReference type="EMBL" id="LOMY01000011">
    <property type="protein sequence ID" value="OCQ54553.1"/>
    <property type="molecule type" value="Genomic_DNA"/>
</dbReference>
<evidence type="ECO:0000313" key="2">
    <source>
        <dbReference type="Proteomes" id="UP000093476"/>
    </source>
</evidence>
<dbReference type="AlphaFoldDB" id="A0A1C0U9I7"/>
<dbReference type="RefSeq" id="WP_131817556.1">
    <property type="nucleotide sequence ID" value="NZ_CAWMQZ010000011.1"/>
</dbReference>
<evidence type="ECO:0000313" key="1">
    <source>
        <dbReference type="EMBL" id="OCQ54553.1"/>
    </source>
</evidence>
<keyword evidence="2" id="KW-1185">Reference proteome</keyword>
<dbReference type="PATRIC" id="fig|286156.4.peg.271"/>
<sequence>MFRKKSKRSMRSITSNQNPTRLSYYDSPALFDNPASLLYSEYYWFLADLPDELQTELAKLNQGE</sequence>
<gene>
    <name evidence="1" type="ORF">Ppb6_00220</name>
</gene>
<dbReference type="STRING" id="286156.Ppb6_00220"/>